<dbReference type="PROSITE" id="PS01087">
    <property type="entry name" value="RADICAL_ACTIVATING"/>
    <property type="match status" value="1"/>
</dbReference>
<evidence type="ECO:0000256" key="2">
    <source>
        <dbReference type="ARBA" id="ARBA00009777"/>
    </source>
</evidence>
<dbReference type="InterPro" id="IPR013785">
    <property type="entry name" value="Aldolase_TIM"/>
</dbReference>
<comment type="caution">
    <text evidence="10">The sequence shown here is derived from an EMBL/GenBank/DDBJ whole genome shotgun (WGS) entry which is preliminary data.</text>
</comment>
<dbReference type="SUPFAM" id="SSF102114">
    <property type="entry name" value="Radical SAM enzymes"/>
    <property type="match status" value="1"/>
</dbReference>
<keyword evidence="10" id="KW-0670">Pyruvate</keyword>
<evidence type="ECO:0000256" key="3">
    <source>
        <dbReference type="ARBA" id="ARBA00022485"/>
    </source>
</evidence>
<dbReference type="InterPro" id="IPR034457">
    <property type="entry name" value="Organic_radical-activating"/>
</dbReference>
<proteinExistence type="inferred from homology"/>
<dbReference type="SFLD" id="SFLDG01066">
    <property type="entry name" value="organic_radical-activating_enz"/>
    <property type="match status" value="1"/>
</dbReference>
<dbReference type="Pfam" id="PF04055">
    <property type="entry name" value="Radical_SAM"/>
    <property type="match status" value="1"/>
</dbReference>
<dbReference type="EMBL" id="AMCI01000193">
    <property type="protein sequence ID" value="EJX10397.1"/>
    <property type="molecule type" value="Genomic_DNA"/>
</dbReference>
<keyword evidence="3" id="KW-0004">4Fe-4S</keyword>
<evidence type="ECO:0000259" key="9">
    <source>
        <dbReference type="PROSITE" id="PS51918"/>
    </source>
</evidence>
<sequence length="256" mass="28804">MDQKERIGHVHSIESFGTVDGPGVRFVVFLQGCPLRCKYCHNPDTWKPGIGTEMTADQILEQFFRNEPFYHNGGITVTGGEPLLQIDFVTELFTKAKARGVHTCVDTSGITFRNDDPDQLARFDALCAVTDLVLLDIKHPDPEAHKELTGHSNENILEFAHYLAARHKDTWIRHVVVPGITDNEEEWKKIGELMAHLPNVKALEVLPYHTMGIKKYETLGMDYPLKGVPALKAEVAKHAREVILIARRKALEHPGN</sequence>
<feature type="domain" description="Radical SAM core" evidence="9">
    <location>
        <begin position="19"/>
        <end position="246"/>
    </location>
</feature>
<dbReference type="PIRSF" id="PIRSF000371">
    <property type="entry name" value="PFL_act_enz"/>
    <property type="match status" value="1"/>
</dbReference>
<dbReference type="InterPro" id="IPR007197">
    <property type="entry name" value="rSAM"/>
</dbReference>
<keyword evidence="6" id="KW-0560">Oxidoreductase</keyword>
<dbReference type="Gene3D" id="3.20.20.70">
    <property type="entry name" value="Aldolase class I"/>
    <property type="match status" value="1"/>
</dbReference>
<dbReference type="GO" id="GO:0016829">
    <property type="term" value="F:lyase activity"/>
    <property type="evidence" value="ECO:0007669"/>
    <property type="project" value="UniProtKB-KW"/>
</dbReference>
<evidence type="ECO:0000313" key="10">
    <source>
        <dbReference type="EMBL" id="EJX10397.1"/>
    </source>
</evidence>
<reference evidence="10" key="1">
    <citation type="journal article" date="2012" name="PLoS ONE">
        <title>Gene sets for utilization of primary and secondary nutrition supplies in the distal gut of endangered iberian lynx.</title>
        <authorList>
            <person name="Alcaide M."/>
            <person name="Messina E."/>
            <person name="Richter M."/>
            <person name="Bargiela R."/>
            <person name="Peplies J."/>
            <person name="Huws S.A."/>
            <person name="Newbold C.J."/>
            <person name="Golyshin P.N."/>
            <person name="Simon M.A."/>
            <person name="Lopez G."/>
            <person name="Yakimov M.M."/>
            <person name="Ferrer M."/>
        </authorList>
    </citation>
    <scope>NUCLEOTIDE SEQUENCE</scope>
</reference>
<organism evidence="10">
    <name type="scientific">gut metagenome</name>
    <dbReference type="NCBI Taxonomy" id="749906"/>
    <lineage>
        <taxon>unclassified sequences</taxon>
        <taxon>metagenomes</taxon>
        <taxon>organismal metagenomes</taxon>
    </lineage>
</organism>
<gene>
    <name evidence="10" type="ORF">EVA_01347</name>
</gene>
<evidence type="ECO:0000256" key="7">
    <source>
        <dbReference type="ARBA" id="ARBA00023004"/>
    </source>
</evidence>
<evidence type="ECO:0000256" key="1">
    <source>
        <dbReference type="ARBA" id="ARBA00001966"/>
    </source>
</evidence>
<dbReference type="PROSITE" id="PS51918">
    <property type="entry name" value="RADICAL_SAM"/>
    <property type="match status" value="1"/>
</dbReference>
<dbReference type="PANTHER" id="PTHR30352">
    <property type="entry name" value="PYRUVATE FORMATE-LYASE-ACTIVATING ENZYME"/>
    <property type="match status" value="1"/>
</dbReference>
<dbReference type="SFLD" id="SFLDS00029">
    <property type="entry name" value="Radical_SAM"/>
    <property type="match status" value="1"/>
</dbReference>
<dbReference type="GO" id="GO:0043365">
    <property type="term" value="F:[formate-C-acetyltransferase]-activating enzyme activity"/>
    <property type="evidence" value="ECO:0007669"/>
    <property type="project" value="InterPro"/>
</dbReference>
<evidence type="ECO:0000256" key="6">
    <source>
        <dbReference type="ARBA" id="ARBA00023002"/>
    </source>
</evidence>
<evidence type="ECO:0000256" key="5">
    <source>
        <dbReference type="ARBA" id="ARBA00022723"/>
    </source>
</evidence>
<protein>
    <submittedName>
        <fullName evidence="10">Pyruvate formate-lyase 1-activating enzyme</fullName>
    </submittedName>
</protein>
<dbReference type="InterPro" id="IPR012839">
    <property type="entry name" value="Organic_radical_activase"/>
</dbReference>
<dbReference type="CDD" id="cd01335">
    <property type="entry name" value="Radical_SAM"/>
    <property type="match status" value="1"/>
</dbReference>
<name>J9GQ25_9ZZZZ</name>
<keyword evidence="7" id="KW-0408">Iron</keyword>
<dbReference type="InterPro" id="IPR058240">
    <property type="entry name" value="rSAM_sf"/>
</dbReference>
<dbReference type="InterPro" id="IPR001989">
    <property type="entry name" value="Radical_activat_CS"/>
</dbReference>
<dbReference type="AlphaFoldDB" id="J9GQ25"/>
<keyword evidence="4" id="KW-0949">S-adenosyl-L-methionine</keyword>
<keyword evidence="8" id="KW-0411">Iron-sulfur</keyword>
<dbReference type="GO" id="GO:0046872">
    <property type="term" value="F:metal ion binding"/>
    <property type="evidence" value="ECO:0007669"/>
    <property type="project" value="UniProtKB-KW"/>
</dbReference>
<keyword evidence="5" id="KW-0479">Metal-binding</keyword>
<dbReference type="NCBIfam" id="TIGR02493">
    <property type="entry name" value="PFLA"/>
    <property type="match status" value="1"/>
</dbReference>
<dbReference type="InterPro" id="IPR012838">
    <property type="entry name" value="PFL1_activating"/>
</dbReference>
<comment type="cofactor">
    <cofactor evidence="1">
        <name>[4Fe-4S] cluster</name>
        <dbReference type="ChEBI" id="CHEBI:49883"/>
    </cofactor>
</comment>
<evidence type="ECO:0000256" key="4">
    <source>
        <dbReference type="ARBA" id="ARBA00022691"/>
    </source>
</evidence>
<accession>J9GQ25</accession>
<dbReference type="GO" id="GO:0051539">
    <property type="term" value="F:4 iron, 4 sulfur cluster binding"/>
    <property type="evidence" value="ECO:0007669"/>
    <property type="project" value="UniProtKB-KW"/>
</dbReference>
<comment type="similarity">
    <text evidence="2">Belongs to the organic radical-activating enzymes family.</text>
</comment>
<keyword evidence="10" id="KW-0456">Lyase</keyword>
<evidence type="ECO:0000256" key="8">
    <source>
        <dbReference type="ARBA" id="ARBA00023014"/>
    </source>
</evidence>
<dbReference type="PANTHER" id="PTHR30352:SF5">
    <property type="entry name" value="PYRUVATE FORMATE-LYASE 1-ACTIVATING ENZYME"/>
    <property type="match status" value="1"/>
</dbReference>